<dbReference type="Ensembl" id="ENSSGRT00000048879.1">
    <property type="protein sequence ID" value="ENSSGRP00000045691.1"/>
    <property type="gene ID" value="ENSSGRG00000024513.1"/>
</dbReference>
<evidence type="ECO:0000256" key="1">
    <source>
        <dbReference type="SAM" id="MobiDB-lite"/>
    </source>
</evidence>
<organism evidence="2 3">
    <name type="scientific">Sinocyclocheilus grahami</name>
    <name type="common">Dianchi golden-line fish</name>
    <name type="synonym">Barbus grahami</name>
    <dbReference type="NCBI Taxonomy" id="75366"/>
    <lineage>
        <taxon>Eukaryota</taxon>
        <taxon>Metazoa</taxon>
        <taxon>Chordata</taxon>
        <taxon>Craniata</taxon>
        <taxon>Vertebrata</taxon>
        <taxon>Euteleostomi</taxon>
        <taxon>Actinopterygii</taxon>
        <taxon>Neopterygii</taxon>
        <taxon>Teleostei</taxon>
        <taxon>Ostariophysi</taxon>
        <taxon>Cypriniformes</taxon>
        <taxon>Cyprinidae</taxon>
        <taxon>Cyprininae</taxon>
        <taxon>Sinocyclocheilus</taxon>
    </lineage>
</organism>
<proteinExistence type="predicted"/>
<dbReference type="SUPFAM" id="SSF46689">
    <property type="entry name" value="Homeodomain-like"/>
    <property type="match status" value="1"/>
</dbReference>
<dbReference type="Gene3D" id="3.30.420.10">
    <property type="entry name" value="Ribonuclease H-like superfamily/Ribonuclease H"/>
    <property type="match status" value="1"/>
</dbReference>
<protein>
    <recommendedName>
        <fullName evidence="4">Transposase Tc1-like domain-containing protein</fullName>
    </recommendedName>
</protein>
<dbReference type="InParanoid" id="A0A672N3I9"/>
<dbReference type="GO" id="GO:0003676">
    <property type="term" value="F:nucleic acid binding"/>
    <property type="evidence" value="ECO:0007669"/>
    <property type="project" value="InterPro"/>
</dbReference>
<dbReference type="InterPro" id="IPR036397">
    <property type="entry name" value="RNaseH_sf"/>
</dbReference>
<evidence type="ECO:0000313" key="2">
    <source>
        <dbReference type="Ensembl" id="ENSSGRP00000045691.1"/>
    </source>
</evidence>
<feature type="region of interest" description="Disordered" evidence="1">
    <location>
        <begin position="21"/>
        <end position="41"/>
    </location>
</feature>
<evidence type="ECO:0008006" key="4">
    <source>
        <dbReference type="Google" id="ProtNLM"/>
    </source>
</evidence>
<reference evidence="2" key="2">
    <citation type="submission" date="2025-09" db="UniProtKB">
        <authorList>
            <consortium name="Ensembl"/>
        </authorList>
    </citation>
    <scope>IDENTIFICATION</scope>
</reference>
<reference evidence="2" key="1">
    <citation type="submission" date="2025-08" db="UniProtKB">
        <authorList>
            <consortium name="Ensembl"/>
        </authorList>
    </citation>
    <scope>IDENTIFICATION</scope>
</reference>
<evidence type="ECO:0000313" key="3">
    <source>
        <dbReference type="Proteomes" id="UP000472262"/>
    </source>
</evidence>
<accession>A0A672N3I9</accession>
<sequence length="244" mass="27704">MLEVTTELTVSQSVISRCKRRHRETGRVTERHRSGRPLATSHAEDRCIENSALWNQMMNATQLQAREVRGTQVSRQTIRNHLHQHGLRARHRNQWPLLSGVTIWAGVSSQYRTALHLVNGTVTSQYCLNNIIQSLCLCMSNTGLISSSWMTMPDHRGRIIRERLEAGVTQTEWPALSSDLNPSIENPWDHLIHGVDQGSSNLALEIHFPAEFGSNPNQTHLSMLINVFKIIRKSQVGEFDQGWS</sequence>
<dbReference type="OMA" id="CFWLENI"/>
<name>A0A672N3I9_SINGR</name>
<keyword evidence="3" id="KW-1185">Reference proteome</keyword>
<dbReference type="InterPro" id="IPR009057">
    <property type="entry name" value="Homeodomain-like_sf"/>
</dbReference>
<dbReference type="Proteomes" id="UP000472262">
    <property type="component" value="Unassembled WGS sequence"/>
</dbReference>
<dbReference type="AlphaFoldDB" id="A0A672N3I9"/>